<evidence type="ECO:0000313" key="1">
    <source>
        <dbReference type="EMBL" id="GEN33372.1"/>
    </source>
</evidence>
<dbReference type="RefSeq" id="WP_146808658.1">
    <property type="nucleotide sequence ID" value="NZ_BJXX01000040.1"/>
</dbReference>
<accession>A0A511V847</accession>
<proteinExistence type="predicted"/>
<comment type="caution">
    <text evidence="1">The sequence shown here is derived from an EMBL/GenBank/DDBJ whole genome shotgun (WGS) entry which is preliminary data.</text>
</comment>
<dbReference type="Proteomes" id="UP000321157">
    <property type="component" value="Unassembled WGS sequence"/>
</dbReference>
<dbReference type="InterPro" id="IPR021246">
    <property type="entry name" value="DUF2797"/>
</dbReference>
<evidence type="ECO:0000313" key="2">
    <source>
        <dbReference type="Proteomes" id="UP000321157"/>
    </source>
</evidence>
<name>A0A511V847_9BACL</name>
<dbReference type="EMBL" id="BJXX01000040">
    <property type="protein sequence ID" value="GEN33372.1"/>
    <property type="molecule type" value="Genomic_DNA"/>
</dbReference>
<organism evidence="1 2">
    <name type="scientific">Aneurinibacillus danicus</name>
    <dbReference type="NCBI Taxonomy" id="267746"/>
    <lineage>
        <taxon>Bacteria</taxon>
        <taxon>Bacillati</taxon>
        <taxon>Bacillota</taxon>
        <taxon>Bacilli</taxon>
        <taxon>Bacillales</taxon>
        <taxon>Paenibacillaceae</taxon>
        <taxon>Aneurinibacillus group</taxon>
        <taxon>Aneurinibacillus</taxon>
    </lineage>
</organism>
<dbReference type="Pfam" id="PF10977">
    <property type="entry name" value="DUF2797"/>
    <property type="match status" value="1"/>
</dbReference>
<gene>
    <name evidence="1" type="ORF">ADA01nite_08320</name>
</gene>
<evidence type="ECO:0008006" key="3">
    <source>
        <dbReference type="Google" id="ProtNLM"/>
    </source>
</evidence>
<protein>
    <recommendedName>
        <fullName evidence="3">DUF2797 domain-containing protein</fullName>
    </recommendedName>
</protein>
<dbReference type="AlphaFoldDB" id="A0A511V847"/>
<keyword evidence="2" id="KW-1185">Reference proteome</keyword>
<dbReference type="OrthoDB" id="9775734at2"/>
<reference evidence="1 2" key="1">
    <citation type="submission" date="2019-07" db="EMBL/GenBank/DDBJ databases">
        <title>Whole genome shotgun sequence of Aneurinibacillus danicus NBRC 102444.</title>
        <authorList>
            <person name="Hosoyama A."/>
            <person name="Uohara A."/>
            <person name="Ohji S."/>
            <person name="Ichikawa N."/>
        </authorList>
    </citation>
    <scope>NUCLEOTIDE SEQUENCE [LARGE SCALE GENOMIC DNA]</scope>
    <source>
        <strain evidence="1 2">NBRC 102444</strain>
    </source>
</reference>
<sequence>MKHTGIIQGFVHQYDNPVQYRLKLDGEAILANEWIGKTIRISTLGRMKCIYCGRSIKKTYNNGYCYPCFTKLPENDLCIVKPHECHYHLGTCRDPEWGEAHCMIPHYVYLALSSGVKVGLTRKNNEKKRWVDQGAIRAIPIAEVPTRKIAGELEVYLTQYVADKTDWRKMLKGEVELVDLLELREEIYNYFLEEYKPYILKEDEWMDFAYPILEQIQKVKAYNLDKQPVIEDRLIGIKGQYFIFENGVLNVRKYCGYEVEVSE</sequence>